<accession>A0AAW2IE40</accession>
<protein>
    <submittedName>
        <fullName evidence="1">Uncharacterized protein</fullName>
    </submittedName>
</protein>
<comment type="caution">
    <text evidence="1">The sequence shown here is derived from an EMBL/GenBank/DDBJ whole genome shotgun (WGS) entry which is preliminary data.</text>
</comment>
<sequence>MVKNGKKEWKQKVEHQWKQKRNGWRVEKKEEGLEKLQKLLLKTVMAAIYPGEGWVSRVLGPPCSSIP</sequence>
<evidence type="ECO:0000313" key="1">
    <source>
        <dbReference type="EMBL" id="KAL0280479.1"/>
    </source>
</evidence>
<dbReference type="EMBL" id="JARGDH010000001">
    <property type="protein sequence ID" value="KAL0280479.1"/>
    <property type="molecule type" value="Genomic_DNA"/>
</dbReference>
<gene>
    <name evidence="1" type="ORF">PYX00_001754</name>
</gene>
<organism evidence="1">
    <name type="scientific">Menopon gallinae</name>
    <name type="common">poultry shaft louse</name>
    <dbReference type="NCBI Taxonomy" id="328185"/>
    <lineage>
        <taxon>Eukaryota</taxon>
        <taxon>Metazoa</taxon>
        <taxon>Ecdysozoa</taxon>
        <taxon>Arthropoda</taxon>
        <taxon>Hexapoda</taxon>
        <taxon>Insecta</taxon>
        <taxon>Pterygota</taxon>
        <taxon>Neoptera</taxon>
        <taxon>Paraneoptera</taxon>
        <taxon>Psocodea</taxon>
        <taxon>Troctomorpha</taxon>
        <taxon>Phthiraptera</taxon>
        <taxon>Amblycera</taxon>
        <taxon>Menoponidae</taxon>
        <taxon>Menopon</taxon>
    </lineage>
</organism>
<dbReference type="AlphaFoldDB" id="A0AAW2IE40"/>
<name>A0AAW2IE40_9NEOP</name>
<reference evidence="1" key="1">
    <citation type="journal article" date="2024" name="Gigascience">
        <title>Chromosome-level genome of the poultry shaft louse Menopon gallinae provides insight into the host-switching and adaptive evolution of parasitic lice.</title>
        <authorList>
            <person name="Xu Y."/>
            <person name="Ma L."/>
            <person name="Liu S."/>
            <person name="Liang Y."/>
            <person name="Liu Q."/>
            <person name="He Z."/>
            <person name="Tian L."/>
            <person name="Duan Y."/>
            <person name="Cai W."/>
            <person name="Li H."/>
            <person name="Song F."/>
        </authorList>
    </citation>
    <scope>NUCLEOTIDE SEQUENCE</scope>
    <source>
        <strain evidence="1">Cailab_2023a</strain>
    </source>
</reference>
<proteinExistence type="predicted"/>